<keyword evidence="9" id="KW-1185">Reference proteome</keyword>
<dbReference type="EMBL" id="MNPL01000295">
    <property type="protein sequence ID" value="OQR80148.1"/>
    <property type="molecule type" value="Genomic_DNA"/>
</dbReference>
<evidence type="ECO:0000256" key="3">
    <source>
        <dbReference type="ARBA" id="ARBA00004603"/>
    </source>
</evidence>
<organism evidence="8 9">
    <name type="scientific">Tropilaelaps mercedesae</name>
    <dbReference type="NCBI Taxonomy" id="418985"/>
    <lineage>
        <taxon>Eukaryota</taxon>
        <taxon>Metazoa</taxon>
        <taxon>Ecdysozoa</taxon>
        <taxon>Arthropoda</taxon>
        <taxon>Chelicerata</taxon>
        <taxon>Arachnida</taxon>
        <taxon>Acari</taxon>
        <taxon>Parasitiformes</taxon>
        <taxon>Mesostigmata</taxon>
        <taxon>Gamasina</taxon>
        <taxon>Dermanyssoidea</taxon>
        <taxon>Laelapidae</taxon>
        <taxon>Tropilaelaps</taxon>
    </lineage>
</organism>
<evidence type="ECO:0000313" key="9">
    <source>
        <dbReference type="Proteomes" id="UP000192247"/>
    </source>
</evidence>
<dbReference type="GO" id="GO:0099023">
    <property type="term" value="C:vesicle tethering complex"/>
    <property type="evidence" value="ECO:0007669"/>
    <property type="project" value="UniProtKB-ARBA"/>
</dbReference>
<reference evidence="8 9" key="1">
    <citation type="journal article" date="2017" name="Gigascience">
        <title>Draft genome of the honey bee ectoparasitic mite, Tropilaelaps mercedesae, is shaped by the parasitic life history.</title>
        <authorList>
            <person name="Dong X."/>
            <person name="Armstrong S.D."/>
            <person name="Xia D."/>
            <person name="Makepeace B.L."/>
            <person name="Darby A.C."/>
            <person name="Kadowaki T."/>
        </authorList>
    </citation>
    <scope>NUCLEOTIDE SEQUENCE [LARGE SCALE GENOMIC DNA]</scope>
    <source>
        <strain evidence="8">Wuxi-XJTLU</strain>
    </source>
</reference>
<evidence type="ECO:0000256" key="5">
    <source>
        <dbReference type="ARBA" id="ARBA00023329"/>
    </source>
</evidence>
<evidence type="ECO:0000256" key="6">
    <source>
        <dbReference type="SAM" id="MobiDB-lite"/>
    </source>
</evidence>
<dbReference type="Proteomes" id="UP000192247">
    <property type="component" value="Unassembled WGS sequence"/>
</dbReference>
<proteinExistence type="predicted"/>
<dbReference type="GO" id="GO:0005770">
    <property type="term" value="C:late endosome"/>
    <property type="evidence" value="ECO:0007669"/>
    <property type="project" value="UniProtKB-SubCell"/>
</dbReference>
<evidence type="ECO:0000313" key="8">
    <source>
        <dbReference type="EMBL" id="OQR80148.1"/>
    </source>
</evidence>
<keyword evidence="4" id="KW-0967">Endosome</keyword>
<comment type="caution">
    <text evidence="8">The sequence shown here is derived from an EMBL/GenBank/DDBJ whole genome shotgun (WGS) entry which is preliminary data.</text>
</comment>
<dbReference type="PANTHER" id="PTHR13364:SF6">
    <property type="entry name" value="SPERMATOGENESIS-DEFECTIVE PROTEIN 39 HOMOLOG"/>
    <property type="match status" value="1"/>
</dbReference>
<dbReference type="Pfam" id="PF04840">
    <property type="entry name" value="Vps16_C"/>
    <property type="match status" value="1"/>
</dbReference>
<dbReference type="AlphaFoldDB" id="A0A1V9Y3J5"/>
<keyword evidence="5" id="KW-0968">Cytoplasmic vesicle</keyword>
<dbReference type="GO" id="GO:0007034">
    <property type="term" value="P:vacuolar transport"/>
    <property type="evidence" value="ECO:0007669"/>
    <property type="project" value="TreeGrafter"/>
</dbReference>
<dbReference type="InterPro" id="IPR006925">
    <property type="entry name" value="Vps16_C"/>
</dbReference>
<evidence type="ECO:0000256" key="1">
    <source>
        <dbReference type="ARBA" id="ARBA00004412"/>
    </source>
</evidence>
<comment type="subcellular location">
    <subcellularLocation>
        <location evidence="2">Cytoplasmic vesicle</location>
    </subcellularLocation>
    <subcellularLocation>
        <location evidence="1">Early endosome</location>
    </subcellularLocation>
    <subcellularLocation>
        <location evidence="3">Late endosome</location>
    </subcellularLocation>
</comment>
<name>A0A1V9Y3J5_9ACAR</name>
<dbReference type="OrthoDB" id="9977282at2759"/>
<dbReference type="PANTHER" id="PTHR13364">
    <property type="entry name" value="DEFECTIVE SPERMATOGENESIS PROTEIN 39"/>
    <property type="match status" value="1"/>
</dbReference>
<evidence type="ECO:0000256" key="2">
    <source>
        <dbReference type="ARBA" id="ARBA00004541"/>
    </source>
</evidence>
<dbReference type="Gene3D" id="1.10.150.780">
    <property type="entry name" value="Vps16, C-terminal region"/>
    <property type="match status" value="1"/>
</dbReference>
<dbReference type="InParanoid" id="A0A1V9Y3J5"/>
<dbReference type="STRING" id="418985.A0A1V9Y3J5"/>
<dbReference type="InterPro" id="IPR038132">
    <property type="entry name" value="Vps16_C_sf"/>
</dbReference>
<gene>
    <name evidence="8" type="ORF">BIW11_00046</name>
</gene>
<dbReference type="GO" id="GO:0006886">
    <property type="term" value="P:intracellular protein transport"/>
    <property type="evidence" value="ECO:0007669"/>
    <property type="project" value="InterPro"/>
</dbReference>
<evidence type="ECO:0000259" key="7">
    <source>
        <dbReference type="Pfam" id="PF04840"/>
    </source>
</evidence>
<accession>A0A1V9Y3J5</accession>
<feature type="domain" description="Vps16 C-terminal" evidence="7">
    <location>
        <begin position="129"/>
        <end position="412"/>
    </location>
</feature>
<sequence length="432" mass="48091">MSRWDAVDTNTPTSSRGVGLFPRGSSGSSLSFDDIQQQLNSIEGEDQDDPYWNNSLLKGFNFEEDGPTMVAQTPATISGPKKIEFCPKLETKPEHDLAFSVGTKSPKEAAEDAFLGKAYSFEQFRSRETKQQLLDAALDIDDTATIQVVLLFLQSTLKPSLFQQTLMSRPAALRAYLSYLRECNEYIELIEQLSLSGHADEAGRYRYRVVANIGDLKARTRALAASVNTHFSGSVDHGIIRNQLELMQLQAKIQEIDGVTLEVDEKILGASLVDTVCYCAKHHAKDPETHFASPAYLKQAFKMSADQFTHACVTGYAEAENYSAIEAFLESKTWLGKKKLSSSIGFDKIVMILHQHKAPVDLLEKYITYVDDVEERMEVAKRVGAMNALVNCYVQTKNRIDLEKLLAKLPRESTAAQLAQSSLSNPAIKWSN</sequence>
<feature type="region of interest" description="Disordered" evidence="6">
    <location>
        <begin position="1"/>
        <end position="28"/>
    </location>
</feature>
<dbReference type="InterPro" id="IPR040057">
    <property type="entry name" value="Spe-39"/>
</dbReference>
<dbReference type="GO" id="GO:0005769">
    <property type="term" value="C:early endosome"/>
    <property type="evidence" value="ECO:0007669"/>
    <property type="project" value="UniProtKB-SubCell"/>
</dbReference>
<dbReference type="FunCoup" id="A0A1V9Y3J5">
    <property type="interactions" value="1366"/>
</dbReference>
<protein>
    <submittedName>
        <fullName evidence="8">Spermatogenesis-defective protein 39-like</fullName>
    </submittedName>
</protein>
<evidence type="ECO:0000256" key="4">
    <source>
        <dbReference type="ARBA" id="ARBA00022753"/>
    </source>
</evidence>